<dbReference type="EMBL" id="MFQK01000030">
    <property type="protein sequence ID" value="OGH80754.1"/>
    <property type="molecule type" value="Genomic_DNA"/>
</dbReference>
<dbReference type="AlphaFoldDB" id="A0A1F6NA07"/>
<evidence type="ECO:0000259" key="1">
    <source>
        <dbReference type="Pfam" id="PF00781"/>
    </source>
</evidence>
<protein>
    <recommendedName>
        <fullName evidence="1">DAGKc domain-containing protein</fullName>
    </recommendedName>
</protein>
<feature type="domain" description="DAGKc" evidence="1">
    <location>
        <begin position="17"/>
        <end position="99"/>
    </location>
</feature>
<organism evidence="2 3">
    <name type="scientific">Candidatus Magasanikbacteria bacterium RIFCSPLOWO2_02_FULL_44_11</name>
    <dbReference type="NCBI Taxonomy" id="1798689"/>
    <lineage>
        <taxon>Bacteria</taxon>
        <taxon>Candidatus Magasanikiibacteriota</taxon>
    </lineage>
</organism>
<dbReference type="InterPro" id="IPR016064">
    <property type="entry name" value="NAD/diacylglycerol_kinase_sf"/>
</dbReference>
<dbReference type="Proteomes" id="UP000178726">
    <property type="component" value="Unassembled WGS sequence"/>
</dbReference>
<sequence length="233" mass="26705">MEISLTDFGIAGKILRLHNFVDAKPIIDDEIKRGAKTFVVVGNDRTLGHVLSRAATAGCTFGFIPIGSFTSIAGVLGIPVGLEACTILSRRRKECLDVGWVNNRFFISQLHIHPSRIEIIYDEKFRVTAKDKMELVICNLQPYFWKKDKKDLETRVVHPQDGKLEAFVRPLTKNRWWGYTYEDPSIFPFEEMEVRGEQPFPVEADGKITKEIRLKIKLAHTKVEMIVGRDRKF</sequence>
<evidence type="ECO:0000313" key="3">
    <source>
        <dbReference type="Proteomes" id="UP000178726"/>
    </source>
</evidence>
<comment type="caution">
    <text evidence="2">The sequence shown here is derived from an EMBL/GenBank/DDBJ whole genome shotgun (WGS) entry which is preliminary data.</text>
</comment>
<dbReference type="InterPro" id="IPR017438">
    <property type="entry name" value="ATP-NAD_kinase_N"/>
</dbReference>
<dbReference type="GO" id="GO:0016301">
    <property type="term" value="F:kinase activity"/>
    <property type="evidence" value="ECO:0007669"/>
    <property type="project" value="InterPro"/>
</dbReference>
<evidence type="ECO:0000313" key="2">
    <source>
        <dbReference type="EMBL" id="OGH80754.1"/>
    </source>
</evidence>
<gene>
    <name evidence="2" type="ORF">A3I29_04235</name>
</gene>
<dbReference type="Pfam" id="PF00781">
    <property type="entry name" value="DAGK_cat"/>
    <property type="match status" value="1"/>
</dbReference>
<dbReference type="Gene3D" id="3.40.50.10330">
    <property type="entry name" value="Probable inorganic polyphosphate/atp-NAD kinase, domain 1"/>
    <property type="match status" value="1"/>
</dbReference>
<accession>A0A1F6NA07</accession>
<proteinExistence type="predicted"/>
<dbReference type="SUPFAM" id="SSF111331">
    <property type="entry name" value="NAD kinase/diacylglycerol kinase-like"/>
    <property type="match status" value="1"/>
</dbReference>
<reference evidence="2 3" key="1">
    <citation type="journal article" date="2016" name="Nat. Commun.">
        <title>Thousands of microbial genomes shed light on interconnected biogeochemical processes in an aquifer system.</title>
        <authorList>
            <person name="Anantharaman K."/>
            <person name="Brown C.T."/>
            <person name="Hug L.A."/>
            <person name="Sharon I."/>
            <person name="Castelle C.J."/>
            <person name="Probst A.J."/>
            <person name="Thomas B.C."/>
            <person name="Singh A."/>
            <person name="Wilkins M.J."/>
            <person name="Karaoz U."/>
            <person name="Brodie E.L."/>
            <person name="Williams K.H."/>
            <person name="Hubbard S.S."/>
            <person name="Banfield J.F."/>
        </authorList>
    </citation>
    <scope>NUCLEOTIDE SEQUENCE [LARGE SCALE GENOMIC DNA]</scope>
</reference>
<name>A0A1F6NA07_9BACT</name>
<dbReference type="InterPro" id="IPR001206">
    <property type="entry name" value="Diacylglycerol_kinase_cat_dom"/>
</dbReference>
<dbReference type="Gene3D" id="2.60.200.40">
    <property type="match status" value="1"/>
</dbReference>
<dbReference type="STRING" id="1798689.A3I29_04235"/>